<evidence type="ECO:0000313" key="3">
    <source>
        <dbReference type="EMBL" id="CDQ97419.1"/>
    </source>
</evidence>
<reference evidence="3" key="2">
    <citation type="submission" date="2014-03" db="EMBL/GenBank/DDBJ databases">
        <authorList>
            <person name="Genoscope - CEA"/>
        </authorList>
    </citation>
    <scope>NUCLEOTIDE SEQUENCE</scope>
</reference>
<dbReference type="GO" id="GO:0004843">
    <property type="term" value="F:cysteine-type deubiquitinase activity"/>
    <property type="evidence" value="ECO:0007669"/>
    <property type="project" value="InterPro"/>
</dbReference>
<dbReference type="Pfam" id="PF00443">
    <property type="entry name" value="UCH"/>
    <property type="match status" value="1"/>
</dbReference>
<evidence type="ECO:0000256" key="1">
    <source>
        <dbReference type="SAM" id="MobiDB-lite"/>
    </source>
</evidence>
<feature type="region of interest" description="Disordered" evidence="1">
    <location>
        <begin position="104"/>
        <end position="184"/>
    </location>
</feature>
<evidence type="ECO:0000313" key="4">
    <source>
        <dbReference type="Proteomes" id="UP000193380"/>
    </source>
</evidence>
<dbReference type="GO" id="GO:0016579">
    <property type="term" value="P:protein deubiquitination"/>
    <property type="evidence" value="ECO:0007669"/>
    <property type="project" value="InterPro"/>
</dbReference>
<dbReference type="PaxDb" id="8022-A0A060Z6R8"/>
<dbReference type="InterPro" id="IPR001394">
    <property type="entry name" value="Peptidase_C19_UCH"/>
</dbReference>
<dbReference type="STRING" id="8022.A0A060Z6R8"/>
<feature type="compositionally biased region" description="Low complexity" evidence="1">
    <location>
        <begin position="117"/>
        <end position="128"/>
    </location>
</feature>
<dbReference type="EMBL" id="FR930718">
    <property type="protein sequence ID" value="CDQ97419.1"/>
    <property type="molecule type" value="Genomic_DNA"/>
</dbReference>
<dbReference type="SUPFAM" id="SSF54001">
    <property type="entry name" value="Cysteine proteinases"/>
    <property type="match status" value="1"/>
</dbReference>
<dbReference type="InterPro" id="IPR038765">
    <property type="entry name" value="Papain-like_cys_pep_sf"/>
</dbReference>
<dbReference type="InterPro" id="IPR028889">
    <property type="entry name" value="USP"/>
</dbReference>
<gene>
    <name evidence="3" type="ORF">GSONMT00051477001</name>
</gene>
<name>A0A060Z6R8_ONCMY</name>
<accession>A0A060Z6R8</accession>
<evidence type="ECO:0000259" key="2">
    <source>
        <dbReference type="PROSITE" id="PS50235"/>
    </source>
</evidence>
<dbReference type="AlphaFoldDB" id="A0A060Z6R8"/>
<dbReference type="Proteomes" id="UP000193380">
    <property type="component" value="Unassembled WGS sequence"/>
</dbReference>
<sequence>RKALYHWYRRRDVDERGLWCSLSLQSCVRFAAYCRNSVDGQWYSYDDSSVDLVPEEEVCTRGAYILFYQRRNVIPPWSASSSIRGSTSSSMSDHWLVRLNGDSKRGSLVSRSSTTCPSSVPDSPESPVFLDDPPREEEGEGPGKHEMHGKPKKGKKNNNIGLHSIGGGRVMGGGGEFSRYYSRG</sequence>
<dbReference type="PROSITE" id="PS50235">
    <property type="entry name" value="USP_3"/>
    <property type="match status" value="1"/>
</dbReference>
<feature type="non-terminal residue" evidence="3">
    <location>
        <position position="1"/>
    </location>
</feature>
<dbReference type="Gene3D" id="3.90.70.10">
    <property type="entry name" value="Cysteine proteinases"/>
    <property type="match status" value="1"/>
</dbReference>
<organism evidence="3 4">
    <name type="scientific">Oncorhynchus mykiss</name>
    <name type="common">Rainbow trout</name>
    <name type="synonym">Salmo gairdneri</name>
    <dbReference type="NCBI Taxonomy" id="8022"/>
    <lineage>
        <taxon>Eukaryota</taxon>
        <taxon>Metazoa</taxon>
        <taxon>Chordata</taxon>
        <taxon>Craniata</taxon>
        <taxon>Vertebrata</taxon>
        <taxon>Euteleostomi</taxon>
        <taxon>Actinopterygii</taxon>
        <taxon>Neopterygii</taxon>
        <taxon>Teleostei</taxon>
        <taxon>Protacanthopterygii</taxon>
        <taxon>Salmoniformes</taxon>
        <taxon>Salmonidae</taxon>
        <taxon>Salmoninae</taxon>
        <taxon>Oncorhynchus</taxon>
    </lineage>
</organism>
<protein>
    <recommendedName>
        <fullName evidence="2">USP domain-containing protein</fullName>
    </recommendedName>
</protein>
<reference evidence="3" key="1">
    <citation type="journal article" date="2014" name="Nat. Commun.">
        <title>The rainbow trout genome provides novel insights into evolution after whole-genome duplication in vertebrates.</title>
        <authorList>
            <person name="Berthelot C."/>
            <person name="Brunet F."/>
            <person name="Chalopin D."/>
            <person name="Juanchich A."/>
            <person name="Bernard M."/>
            <person name="Noel B."/>
            <person name="Bento P."/>
            <person name="Da Silva C."/>
            <person name="Labadie K."/>
            <person name="Alberti A."/>
            <person name="Aury J.M."/>
            <person name="Louis A."/>
            <person name="Dehais P."/>
            <person name="Bardou P."/>
            <person name="Montfort J."/>
            <person name="Klopp C."/>
            <person name="Cabau C."/>
            <person name="Gaspin C."/>
            <person name="Thorgaard G.H."/>
            <person name="Boussaha M."/>
            <person name="Quillet E."/>
            <person name="Guyomard R."/>
            <person name="Galiana D."/>
            <person name="Bobe J."/>
            <person name="Volff J.N."/>
            <person name="Genet C."/>
            <person name="Wincker P."/>
            <person name="Jaillon O."/>
            <person name="Roest Crollius H."/>
            <person name="Guiguen Y."/>
        </authorList>
    </citation>
    <scope>NUCLEOTIDE SEQUENCE [LARGE SCALE GENOMIC DNA]</scope>
</reference>
<proteinExistence type="predicted"/>
<feature type="domain" description="USP" evidence="2">
    <location>
        <begin position="1"/>
        <end position="71"/>
    </location>
</feature>
<feature type="compositionally biased region" description="Gly residues" evidence="1">
    <location>
        <begin position="164"/>
        <end position="176"/>
    </location>
</feature>